<evidence type="ECO:0000256" key="2">
    <source>
        <dbReference type="PROSITE-ProRule" id="PRU00169"/>
    </source>
</evidence>
<feature type="modified residue" description="4-aspartylphosphate" evidence="2">
    <location>
        <position position="53"/>
    </location>
</feature>
<protein>
    <recommendedName>
        <fullName evidence="3">Response regulatory domain-containing protein</fullName>
    </recommendedName>
</protein>
<reference evidence="5" key="1">
    <citation type="journal article" date="2019" name="Int. J. Syst. Evol. Microbiol.">
        <title>The Global Catalogue of Microorganisms (GCM) 10K type strain sequencing project: providing services to taxonomists for standard genome sequencing and annotation.</title>
        <authorList>
            <consortium name="The Broad Institute Genomics Platform"/>
            <consortium name="The Broad Institute Genome Sequencing Center for Infectious Disease"/>
            <person name="Wu L."/>
            <person name="Ma J."/>
        </authorList>
    </citation>
    <scope>NUCLEOTIDE SEQUENCE [LARGE SCALE GENOMIC DNA]</scope>
    <source>
        <strain evidence="5">JCM 18126</strain>
    </source>
</reference>
<organism evidence="4 5">
    <name type="scientific">Kineococcus glutinatus</name>
    <dbReference type="NCBI Taxonomy" id="1070872"/>
    <lineage>
        <taxon>Bacteria</taxon>
        <taxon>Bacillati</taxon>
        <taxon>Actinomycetota</taxon>
        <taxon>Actinomycetes</taxon>
        <taxon>Kineosporiales</taxon>
        <taxon>Kineosporiaceae</taxon>
        <taxon>Kineococcus</taxon>
    </lineage>
</organism>
<dbReference type="EMBL" id="BAABIL010000062">
    <property type="protein sequence ID" value="GAA4965773.1"/>
    <property type="molecule type" value="Genomic_DNA"/>
</dbReference>
<dbReference type="CDD" id="cd17574">
    <property type="entry name" value="REC_OmpR"/>
    <property type="match status" value="1"/>
</dbReference>
<proteinExistence type="predicted"/>
<dbReference type="SUPFAM" id="SSF52172">
    <property type="entry name" value="CheY-like"/>
    <property type="match status" value="1"/>
</dbReference>
<keyword evidence="5" id="KW-1185">Reference proteome</keyword>
<dbReference type="SMART" id="SM00448">
    <property type="entry name" value="REC"/>
    <property type="match status" value="1"/>
</dbReference>
<dbReference type="Proteomes" id="UP001501195">
    <property type="component" value="Unassembled WGS sequence"/>
</dbReference>
<evidence type="ECO:0000313" key="5">
    <source>
        <dbReference type="Proteomes" id="UP001501195"/>
    </source>
</evidence>
<dbReference type="RefSeq" id="WP_345710859.1">
    <property type="nucleotide sequence ID" value="NZ_BAABIL010000062.1"/>
</dbReference>
<dbReference type="Gene3D" id="3.40.50.2300">
    <property type="match status" value="1"/>
</dbReference>
<gene>
    <name evidence="4" type="ORF">GCM10023225_06160</name>
</gene>
<evidence type="ECO:0000313" key="4">
    <source>
        <dbReference type="EMBL" id="GAA4965773.1"/>
    </source>
</evidence>
<accession>A0ABP9HAP5</accession>
<evidence type="ECO:0000259" key="3">
    <source>
        <dbReference type="PROSITE" id="PS50110"/>
    </source>
</evidence>
<dbReference type="PROSITE" id="PS50110">
    <property type="entry name" value="RESPONSE_REGULATORY"/>
    <property type="match status" value="1"/>
</dbReference>
<evidence type="ECO:0000256" key="1">
    <source>
        <dbReference type="ARBA" id="ARBA00022553"/>
    </source>
</evidence>
<dbReference type="Pfam" id="PF00072">
    <property type="entry name" value="Response_reg"/>
    <property type="match status" value="1"/>
</dbReference>
<dbReference type="InterPro" id="IPR011006">
    <property type="entry name" value="CheY-like_superfamily"/>
</dbReference>
<dbReference type="PANTHER" id="PTHR44591">
    <property type="entry name" value="STRESS RESPONSE REGULATOR PROTEIN 1"/>
    <property type="match status" value="1"/>
</dbReference>
<keyword evidence="1 2" id="KW-0597">Phosphoprotein</keyword>
<sequence length="129" mass="13327">MARVLVVEDDQDIRTLLEVRLRAAGHRVVGAGSGEAALEIVAERGAPELVVLDVSMPGRSGLEVLAQMRTDPACAAMPAIFLSGRVQPEDIAAGQALGATYLTKPVVLSALLTAIDRSLAARVGAAGGW</sequence>
<comment type="caution">
    <text evidence="4">The sequence shown here is derived from an EMBL/GenBank/DDBJ whole genome shotgun (WGS) entry which is preliminary data.</text>
</comment>
<dbReference type="PANTHER" id="PTHR44591:SF3">
    <property type="entry name" value="RESPONSE REGULATORY DOMAIN-CONTAINING PROTEIN"/>
    <property type="match status" value="1"/>
</dbReference>
<dbReference type="InterPro" id="IPR001789">
    <property type="entry name" value="Sig_transdc_resp-reg_receiver"/>
</dbReference>
<name>A0ABP9HAP5_9ACTN</name>
<dbReference type="InterPro" id="IPR050595">
    <property type="entry name" value="Bact_response_regulator"/>
</dbReference>
<feature type="domain" description="Response regulatory" evidence="3">
    <location>
        <begin position="3"/>
        <end position="119"/>
    </location>
</feature>